<dbReference type="InterPro" id="IPR018490">
    <property type="entry name" value="cNMP-bd_dom_sf"/>
</dbReference>
<dbReference type="RefSeq" id="WP_109712572.1">
    <property type="nucleotide sequence ID" value="NZ_QGDS01000009.1"/>
</dbReference>
<proteinExistence type="predicted"/>
<evidence type="ECO:0000313" key="6">
    <source>
        <dbReference type="EMBL" id="SUQ15082.1"/>
    </source>
</evidence>
<evidence type="ECO:0000256" key="3">
    <source>
        <dbReference type="ARBA" id="ARBA00023163"/>
    </source>
</evidence>
<dbReference type="PROSITE" id="PS50042">
    <property type="entry name" value="CNMP_BINDING_3"/>
    <property type="match status" value="1"/>
</dbReference>
<feature type="domain" description="Cyclic nucleotide-binding" evidence="4">
    <location>
        <begin position="11"/>
        <end position="109"/>
    </location>
</feature>
<dbReference type="Gene3D" id="2.60.120.10">
    <property type="entry name" value="Jelly Rolls"/>
    <property type="match status" value="1"/>
</dbReference>
<evidence type="ECO:0000256" key="1">
    <source>
        <dbReference type="ARBA" id="ARBA00023015"/>
    </source>
</evidence>
<protein>
    <submittedName>
        <fullName evidence="6">cAMP-binding domain of CRP or a regulatory subunit of cAMP-dependent protein kinases</fullName>
    </submittedName>
</protein>
<feature type="domain" description="HTH crp-type" evidence="5">
    <location>
        <begin position="152"/>
        <end position="220"/>
    </location>
</feature>
<dbReference type="PROSITE" id="PS51063">
    <property type="entry name" value="HTH_CRP_2"/>
    <property type="match status" value="1"/>
</dbReference>
<keyword evidence="2" id="KW-0238">DNA-binding</keyword>
<evidence type="ECO:0000313" key="7">
    <source>
        <dbReference type="Proteomes" id="UP000254051"/>
    </source>
</evidence>
<keyword evidence="7" id="KW-1185">Reference proteome</keyword>
<dbReference type="Proteomes" id="UP000254051">
    <property type="component" value="Unassembled WGS sequence"/>
</dbReference>
<dbReference type="InterPro" id="IPR012318">
    <property type="entry name" value="HTH_CRP"/>
</dbReference>
<dbReference type="CDD" id="cd00038">
    <property type="entry name" value="CAP_ED"/>
    <property type="match status" value="1"/>
</dbReference>
<dbReference type="EMBL" id="UHJJ01000009">
    <property type="protein sequence ID" value="SUQ15082.1"/>
    <property type="molecule type" value="Genomic_DNA"/>
</dbReference>
<name>A0A315ZUJ0_9FIRM</name>
<reference evidence="7" key="1">
    <citation type="submission" date="2017-07" db="EMBL/GenBank/DDBJ databases">
        <authorList>
            <person name="Varghese N."/>
            <person name="Submissions S."/>
        </authorList>
    </citation>
    <scope>NUCLEOTIDE SEQUENCE [LARGE SCALE GENOMIC DNA]</scope>
    <source>
        <strain evidence="7">NLAE-zl-C134</strain>
    </source>
</reference>
<dbReference type="SUPFAM" id="SSF46785">
    <property type="entry name" value="Winged helix' DNA-binding domain"/>
    <property type="match status" value="1"/>
</dbReference>
<dbReference type="GO" id="GO:0006355">
    <property type="term" value="P:regulation of DNA-templated transcription"/>
    <property type="evidence" value="ECO:0007669"/>
    <property type="project" value="InterPro"/>
</dbReference>
<dbReference type="Pfam" id="PF13545">
    <property type="entry name" value="HTH_Crp_2"/>
    <property type="match status" value="1"/>
</dbReference>
<dbReference type="InterPro" id="IPR014710">
    <property type="entry name" value="RmlC-like_jellyroll"/>
</dbReference>
<keyword evidence="1" id="KW-0805">Transcription regulation</keyword>
<keyword evidence="3" id="KW-0804">Transcription</keyword>
<gene>
    <name evidence="6" type="ORF">SAMN05216529_109134</name>
</gene>
<accession>A0A315ZUJ0</accession>
<evidence type="ECO:0000259" key="4">
    <source>
        <dbReference type="PROSITE" id="PS50042"/>
    </source>
</evidence>
<dbReference type="AlphaFoldDB" id="A0A315ZUJ0"/>
<evidence type="ECO:0000259" key="5">
    <source>
        <dbReference type="PROSITE" id="PS51063"/>
    </source>
</evidence>
<dbReference type="Pfam" id="PF00027">
    <property type="entry name" value="cNMP_binding"/>
    <property type="match status" value="1"/>
</dbReference>
<dbReference type="InterPro" id="IPR000595">
    <property type="entry name" value="cNMP-bd_dom"/>
</dbReference>
<dbReference type="SUPFAM" id="SSF51206">
    <property type="entry name" value="cAMP-binding domain-like"/>
    <property type="match status" value="1"/>
</dbReference>
<sequence>MDYKFITKTGLFKGVTEEETKAMLKCLGAEEKKFSKDYTIYHMGQTIRRMGLLLKGGINIVRTDVWGNANILGHILPGEVFAETYACNPDEPMMSDVITTSESSVLFLDVGKVVQTCVSSCSHHERLVRNLLTVLSLKNLNLSQKINHITPKTIRERLLSYLSWEAVKQGKQHIDIPFSRQQLADYLSVDRSALSSELSKMQREGLLSYKKNHFILREIKVDGEYLKLKE</sequence>
<dbReference type="GO" id="GO:0003677">
    <property type="term" value="F:DNA binding"/>
    <property type="evidence" value="ECO:0007669"/>
    <property type="project" value="UniProtKB-KW"/>
</dbReference>
<evidence type="ECO:0000256" key="2">
    <source>
        <dbReference type="ARBA" id="ARBA00023125"/>
    </source>
</evidence>
<organism evidence="6 7">
    <name type="scientific">Faecalicatena contorta</name>
    <dbReference type="NCBI Taxonomy" id="39482"/>
    <lineage>
        <taxon>Bacteria</taxon>
        <taxon>Bacillati</taxon>
        <taxon>Bacillota</taxon>
        <taxon>Clostridia</taxon>
        <taxon>Lachnospirales</taxon>
        <taxon>Lachnospiraceae</taxon>
        <taxon>Faecalicatena</taxon>
    </lineage>
</organism>
<dbReference type="OrthoDB" id="9774616at2"/>
<dbReference type="InterPro" id="IPR036390">
    <property type="entry name" value="WH_DNA-bd_sf"/>
</dbReference>